<organism evidence="3 4">
    <name type="scientific">Ditylenchus dipsaci</name>
    <dbReference type="NCBI Taxonomy" id="166011"/>
    <lineage>
        <taxon>Eukaryota</taxon>
        <taxon>Metazoa</taxon>
        <taxon>Ecdysozoa</taxon>
        <taxon>Nematoda</taxon>
        <taxon>Chromadorea</taxon>
        <taxon>Rhabditida</taxon>
        <taxon>Tylenchina</taxon>
        <taxon>Tylenchomorpha</taxon>
        <taxon>Sphaerularioidea</taxon>
        <taxon>Anguinidae</taxon>
        <taxon>Anguininae</taxon>
        <taxon>Ditylenchus</taxon>
    </lineage>
</organism>
<dbReference type="PRINTS" id="PR00114">
    <property type="entry name" value="STPHPHTASE"/>
</dbReference>
<dbReference type="PROSITE" id="PS00125">
    <property type="entry name" value="SER_THR_PHOSPHATASE"/>
    <property type="match status" value="1"/>
</dbReference>
<dbReference type="EC" id="3.1.3.16" evidence="1"/>
<keyword evidence="1" id="KW-0378">Hydrolase</keyword>
<reference evidence="4" key="1">
    <citation type="submission" date="2022-11" db="UniProtKB">
        <authorList>
            <consortium name="WormBaseParasite"/>
        </authorList>
    </citation>
    <scope>IDENTIFICATION</scope>
</reference>
<dbReference type="SMART" id="SM00156">
    <property type="entry name" value="PP2Ac"/>
    <property type="match status" value="1"/>
</dbReference>
<dbReference type="GO" id="GO:0005634">
    <property type="term" value="C:nucleus"/>
    <property type="evidence" value="ECO:0007669"/>
    <property type="project" value="TreeGrafter"/>
</dbReference>
<dbReference type="PANTHER" id="PTHR11668">
    <property type="entry name" value="SERINE/THREONINE PROTEIN PHOSPHATASE"/>
    <property type="match status" value="1"/>
</dbReference>
<accession>A0A915DVJ5</accession>
<keyword evidence="3" id="KW-1185">Reference proteome</keyword>
<dbReference type="GO" id="GO:0005737">
    <property type="term" value="C:cytoplasm"/>
    <property type="evidence" value="ECO:0007669"/>
    <property type="project" value="TreeGrafter"/>
</dbReference>
<sequence>MKYTAATSAFLLEPTLLEVSAPIIICGDIHGQFNDLISMFLLLGHYVDRGSMSIDTMMLLMTYKVLYPNHIYILRGNHECARVNRRYGFWVECEHVFPTSKYGSIAARVWEMFQRAFNVMAVAAIVSEKICMHGGLSPELEDFSELRKLKKPHRNPFKGILNDMMWADPDTNITFWRQSARGSGLIFGPAIIDELCKKLNVDLIARAHQLCTDGFWIYDDRKLITLFTARPTVICTVMQVPFSKWTLSYVVNLLHSCQTGLV</sequence>
<evidence type="ECO:0000256" key="1">
    <source>
        <dbReference type="RuleBase" id="RU004273"/>
    </source>
</evidence>
<feature type="domain" description="Serine/threonine specific protein phosphatases" evidence="2">
    <location>
        <begin position="74"/>
        <end position="79"/>
    </location>
</feature>
<dbReference type="Gene3D" id="3.60.21.10">
    <property type="match status" value="1"/>
</dbReference>
<dbReference type="PANTHER" id="PTHR11668:SF10">
    <property type="entry name" value="SERINE_THREONINE-PROTEIN PHOSPHATASE"/>
    <property type="match status" value="1"/>
</dbReference>
<evidence type="ECO:0000313" key="4">
    <source>
        <dbReference type="WBParaSite" id="jg23942"/>
    </source>
</evidence>
<comment type="similarity">
    <text evidence="1">Belongs to the PPP phosphatase family.</text>
</comment>
<dbReference type="GO" id="GO:0004722">
    <property type="term" value="F:protein serine/threonine phosphatase activity"/>
    <property type="evidence" value="ECO:0007669"/>
    <property type="project" value="UniProtKB-EC"/>
</dbReference>
<dbReference type="WBParaSite" id="jg23942">
    <property type="protein sequence ID" value="jg23942"/>
    <property type="gene ID" value="jg23942"/>
</dbReference>
<dbReference type="InterPro" id="IPR004843">
    <property type="entry name" value="Calcineurin-like_PHP"/>
</dbReference>
<dbReference type="InterPro" id="IPR050341">
    <property type="entry name" value="PP1_catalytic_subunit"/>
</dbReference>
<proteinExistence type="inferred from homology"/>
<dbReference type="InterPro" id="IPR006186">
    <property type="entry name" value="Ser/Thr-sp_prot-phosphatase"/>
</dbReference>
<name>A0A915DVJ5_9BILA</name>
<dbReference type="Pfam" id="PF00149">
    <property type="entry name" value="Metallophos"/>
    <property type="match status" value="1"/>
</dbReference>
<evidence type="ECO:0000313" key="3">
    <source>
        <dbReference type="Proteomes" id="UP000887574"/>
    </source>
</evidence>
<evidence type="ECO:0000259" key="2">
    <source>
        <dbReference type="PROSITE" id="PS00125"/>
    </source>
</evidence>
<protein>
    <recommendedName>
        <fullName evidence="1">Serine/threonine-protein phosphatase</fullName>
        <ecNumber evidence="1">3.1.3.16</ecNumber>
    </recommendedName>
</protein>
<comment type="catalytic activity">
    <reaction evidence="1">
        <text>O-phospho-L-threonyl-[protein] + H2O = L-threonyl-[protein] + phosphate</text>
        <dbReference type="Rhea" id="RHEA:47004"/>
        <dbReference type="Rhea" id="RHEA-COMP:11060"/>
        <dbReference type="Rhea" id="RHEA-COMP:11605"/>
        <dbReference type="ChEBI" id="CHEBI:15377"/>
        <dbReference type="ChEBI" id="CHEBI:30013"/>
        <dbReference type="ChEBI" id="CHEBI:43474"/>
        <dbReference type="ChEBI" id="CHEBI:61977"/>
        <dbReference type="EC" id="3.1.3.16"/>
    </reaction>
</comment>
<dbReference type="AlphaFoldDB" id="A0A915DVJ5"/>
<dbReference type="SUPFAM" id="SSF56300">
    <property type="entry name" value="Metallo-dependent phosphatases"/>
    <property type="match status" value="1"/>
</dbReference>
<dbReference type="Proteomes" id="UP000887574">
    <property type="component" value="Unplaced"/>
</dbReference>
<dbReference type="InterPro" id="IPR029052">
    <property type="entry name" value="Metallo-depent_PP-like"/>
</dbReference>